<protein>
    <recommendedName>
        <fullName evidence="4">SnoaL-like domain-containing protein</fullName>
    </recommendedName>
</protein>
<dbReference type="Gene3D" id="3.10.450.50">
    <property type="match status" value="1"/>
</dbReference>
<dbReference type="RefSeq" id="WP_179848232.1">
    <property type="nucleotide sequence ID" value="NZ_JACCBA010000001.1"/>
</dbReference>
<dbReference type="InterPro" id="IPR032710">
    <property type="entry name" value="NTF2-like_dom_sf"/>
</dbReference>
<keyword evidence="3" id="KW-1185">Reference proteome</keyword>
<dbReference type="EMBL" id="JACCBA010000001">
    <property type="protein sequence ID" value="NYD51952.1"/>
    <property type="molecule type" value="Genomic_DNA"/>
</dbReference>
<gene>
    <name evidence="2" type="ORF">BJY14_007935</name>
</gene>
<evidence type="ECO:0008006" key="4">
    <source>
        <dbReference type="Google" id="ProtNLM"/>
    </source>
</evidence>
<organism evidence="2 3">
    <name type="scientific">Actinomadura luteofluorescens</name>
    <dbReference type="NCBI Taxonomy" id="46163"/>
    <lineage>
        <taxon>Bacteria</taxon>
        <taxon>Bacillati</taxon>
        <taxon>Actinomycetota</taxon>
        <taxon>Actinomycetes</taxon>
        <taxon>Streptosporangiales</taxon>
        <taxon>Thermomonosporaceae</taxon>
        <taxon>Actinomadura</taxon>
    </lineage>
</organism>
<dbReference type="SUPFAM" id="SSF54427">
    <property type="entry name" value="NTF2-like"/>
    <property type="match status" value="1"/>
</dbReference>
<comment type="caution">
    <text evidence="2">The sequence shown here is derived from an EMBL/GenBank/DDBJ whole genome shotgun (WGS) entry which is preliminary data.</text>
</comment>
<proteinExistence type="predicted"/>
<dbReference type="Proteomes" id="UP000529783">
    <property type="component" value="Unassembled WGS sequence"/>
</dbReference>
<dbReference type="AlphaFoldDB" id="A0A7Y9JJX1"/>
<evidence type="ECO:0000313" key="3">
    <source>
        <dbReference type="Proteomes" id="UP000529783"/>
    </source>
</evidence>
<accession>A0A7Y9JJX1</accession>
<reference evidence="2 3" key="1">
    <citation type="submission" date="2020-07" db="EMBL/GenBank/DDBJ databases">
        <title>Sequencing the genomes of 1000 actinobacteria strains.</title>
        <authorList>
            <person name="Klenk H.-P."/>
        </authorList>
    </citation>
    <scope>NUCLEOTIDE SEQUENCE [LARGE SCALE GENOMIC DNA]</scope>
    <source>
        <strain evidence="2 3">DSM 40398</strain>
    </source>
</reference>
<evidence type="ECO:0000256" key="1">
    <source>
        <dbReference type="SAM" id="MobiDB-lite"/>
    </source>
</evidence>
<evidence type="ECO:0000313" key="2">
    <source>
        <dbReference type="EMBL" id="NYD51952.1"/>
    </source>
</evidence>
<sequence length="158" mass="18142">MRTVFPAGERDFLMLNLNDHPYFGVDDLANLWSFYARTGRWGLCEDHVMRLEVSGDMAYVVSEGVFPAWEVRDDEGNPLPEDQILDRTAYYRSTEVYKRDDGEGRPEWKMWHFHCSTRPADDEVPAAKTEKDTAAARGLGNTPYSSGTRTDYSEYLEA</sequence>
<name>A0A7Y9JJX1_9ACTN</name>
<feature type="region of interest" description="Disordered" evidence="1">
    <location>
        <begin position="122"/>
        <end position="158"/>
    </location>
</feature>